<dbReference type="InterPro" id="IPR023214">
    <property type="entry name" value="HAD_sf"/>
</dbReference>
<dbReference type="InterPro" id="IPR036412">
    <property type="entry name" value="HAD-like_sf"/>
</dbReference>
<dbReference type="Gene3D" id="1.10.150.240">
    <property type="entry name" value="Putative phosphatase, domain 2"/>
    <property type="match status" value="1"/>
</dbReference>
<dbReference type="SFLD" id="SFLDS00003">
    <property type="entry name" value="Haloacid_Dehalogenase"/>
    <property type="match status" value="1"/>
</dbReference>
<dbReference type="EMBL" id="BKDJ01000009">
    <property type="protein sequence ID" value="GER23419.1"/>
    <property type="molecule type" value="Genomic_DNA"/>
</dbReference>
<dbReference type="Gene3D" id="3.40.50.1000">
    <property type="entry name" value="HAD superfamily/HAD-like"/>
    <property type="match status" value="1"/>
</dbReference>
<dbReference type="GO" id="GO:0004713">
    <property type="term" value="F:protein tyrosine kinase activity"/>
    <property type="evidence" value="ECO:0007669"/>
    <property type="project" value="TreeGrafter"/>
</dbReference>
<evidence type="ECO:0000313" key="1">
    <source>
        <dbReference type="EMBL" id="GER23419.1"/>
    </source>
</evidence>
<evidence type="ECO:0000313" key="2">
    <source>
        <dbReference type="Proteomes" id="UP000325307"/>
    </source>
</evidence>
<accession>A0A5A7NRS1</accession>
<keyword evidence="2" id="KW-1185">Reference proteome</keyword>
<dbReference type="SFLD" id="SFLDG01129">
    <property type="entry name" value="C1.5:_HAD__Beta-PGM__Phosphata"/>
    <property type="match status" value="1"/>
</dbReference>
<reference evidence="1 2" key="1">
    <citation type="submission" date="2019-09" db="EMBL/GenBank/DDBJ databases">
        <title>Arthrobacter zafarii sp. nov., a moderately thermotolerant and halotolerant actinobacterium isolated from Cholistan desert soil of Pakistan.</title>
        <authorList>
            <person name="Amin A."/>
            <person name="Ahmed I."/>
            <person name="Khalid N."/>
            <person name="Schumann P."/>
            <person name="Busse H.J."/>
            <person name="Khan I.U."/>
            <person name="Li S."/>
            <person name="Li W.J."/>
        </authorList>
    </citation>
    <scope>NUCLEOTIDE SEQUENCE [LARGE SCALE GENOMIC DNA]</scope>
    <source>
        <strain evidence="1 2">NCCP-1664</strain>
    </source>
</reference>
<dbReference type="InterPro" id="IPR041492">
    <property type="entry name" value="HAD_2"/>
</dbReference>
<dbReference type="Pfam" id="PF13419">
    <property type="entry name" value="HAD_2"/>
    <property type="match status" value="1"/>
</dbReference>
<dbReference type="PRINTS" id="PR00413">
    <property type="entry name" value="HADHALOGNASE"/>
</dbReference>
<dbReference type="SUPFAM" id="SSF56784">
    <property type="entry name" value="HAD-like"/>
    <property type="match status" value="1"/>
</dbReference>
<dbReference type="OrthoDB" id="9776368at2"/>
<gene>
    <name evidence="1" type="ORF">NCCP1664_19150</name>
</gene>
<dbReference type="AlphaFoldDB" id="A0A5A7NRS1"/>
<name>A0A5A7NRS1_9MICC</name>
<dbReference type="InterPro" id="IPR050155">
    <property type="entry name" value="HAD-like_hydrolase_sf"/>
</dbReference>
<dbReference type="GO" id="GO:0005829">
    <property type="term" value="C:cytosol"/>
    <property type="evidence" value="ECO:0007669"/>
    <property type="project" value="TreeGrafter"/>
</dbReference>
<dbReference type="InterPro" id="IPR023198">
    <property type="entry name" value="PGP-like_dom2"/>
</dbReference>
<dbReference type="PANTHER" id="PTHR43434">
    <property type="entry name" value="PHOSPHOGLYCOLATE PHOSPHATASE"/>
    <property type="match status" value="1"/>
</dbReference>
<comment type="caution">
    <text evidence="1">The sequence shown here is derived from an EMBL/GenBank/DDBJ whole genome shotgun (WGS) entry which is preliminary data.</text>
</comment>
<organism evidence="1 2">
    <name type="scientific">Zafaria cholistanensis</name>
    <dbReference type="NCBI Taxonomy" id="1682741"/>
    <lineage>
        <taxon>Bacteria</taxon>
        <taxon>Bacillati</taxon>
        <taxon>Actinomycetota</taxon>
        <taxon>Actinomycetes</taxon>
        <taxon>Micrococcales</taxon>
        <taxon>Micrococcaceae</taxon>
        <taxon>Zafaria</taxon>
    </lineage>
</organism>
<protein>
    <submittedName>
        <fullName evidence="1">5'-nucleotidase</fullName>
    </submittedName>
</protein>
<dbReference type="Proteomes" id="UP000325307">
    <property type="component" value="Unassembled WGS sequence"/>
</dbReference>
<dbReference type="InterPro" id="IPR006439">
    <property type="entry name" value="HAD-SF_hydro_IA"/>
</dbReference>
<proteinExistence type="predicted"/>
<dbReference type="PANTHER" id="PTHR43434:SF20">
    <property type="entry name" value="5'-NUCLEOTIDASE"/>
    <property type="match status" value="1"/>
</dbReference>
<sequence length="251" mass="26050">MGTGRAAPTCENIRVNFPPRYVLFDLDGTLVDPAGAITGGIRHALLSSGIPDPGQELLDTLVGPPLAHGLMTVPGMTEDQLPAVIRDYRYEYLRHGIFEGHPYPGIPGLLDGLRAAGIALAVATSKPEHIALALLEAQGLLDRFDAVRGATAAEQDSLAEGPGKGHIVRTALEALAADPEAAVMVGDRHYDVQGAAVCGLECIGVSWGFALPGELEAAGAAAIVDSAHELEEILFGGLRGTPVPDTKGKAE</sequence>